<gene>
    <name evidence="5" type="ORF">US86_C0002G0021</name>
</gene>
<evidence type="ECO:0000313" key="6">
    <source>
        <dbReference type="Proteomes" id="UP000034235"/>
    </source>
</evidence>
<feature type="region of interest" description="Disordered" evidence="2">
    <location>
        <begin position="30"/>
        <end position="52"/>
    </location>
</feature>
<name>A0A0G0LZU0_9BACT</name>
<keyword evidence="3" id="KW-1133">Transmembrane helix</keyword>
<evidence type="ECO:0000313" key="5">
    <source>
        <dbReference type="EMBL" id="KKQ66904.1"/>
    </source>
</evidence>
<feature type="domain" description="SbsA Ig-like" evidence="4">
    <location>
        <begin position="53"/>
        <end position="141"/>
    </location>
</feature>
<dbReference type="EMBL" id="LBUP01000002">
    <property type="protein sequence ID" value="KKQ66904.1"/>
    <property type="molecule type" value="Genomic_DNA"/>
</dbReference>
<proteinExistence type="predicted"/>
<organism evidence="5 6">
    <name type="scientific">Candidatus Daviesbacteria bacterium GW2011_GWA2_38_24</name>
    <dbReference type="NCBI Taxonomy" id="1618422"/>
    <lineage>
        <taxon>Bacteria</taxon>
        <taxon>Candidatus Daviesiibacteriota</taxon>
    </lineage>
</organism>
<protein>
    <recommendedName>
        <fullName evidence="4">SbsA Ig-like domain-containing protein</fullName>
    </recommendedName>
</protein>
<dbReference type="Proteomes" id="UP000034235">
    <property type="component" value="Unassembled WGS sequence"/>
</dbReference>
<keyword evidence="3" id="KW-0812">Transmembrane</keyword>
<dbReference type="InterPro" id="IPR032812">
    <property type="entry name" value="SbsA_Ig"/>
</dbReference>
<dbReference type="AlphaFoldDB" id="A0A0G0LZU0"/>
<sequence>MSRIYLILGFILILIFGVILIFTYFFSPSKAPSKPPETKTFSPKPSGSTALSTTPLQVISTTPTNNQTNQSLKTVISVEFNKQPFLSDLQVFVSPPLDYALNLTENVLYINPKADLQKNTLHIVKISDSSGNQVYQFSFTTGDNPAINTNPDKEFFDKQDEDLRNIRPDLYVFDKTPHSTDKFSIQAGELKPQPTSHYSFIVTLKDKNEAEVKIALYNWLRSIQLTDEHIQKLDIEYR</sequence>
<feature type="compositionally biased region" description="Polar residues" evidence="2">
    <location>
        <begin position="39"/>
        <end position="52"/>
    </location>
</feature>
<reference evidence="5 6" key="1">
    <citation type="journal article" date="2015" name="Nature">
        <title>rRNA introns, odd ribosomes, and small enigmatic genomes across a large radiation of phyla.</title>
        <authorList>
            <person name="Brown C.T."/>
            <person name="Hug L.A."/>
            <person name="Thomas B.C."/>
            <person name="Sharon I."/>
            <person name="Castelle C.J."/>
            <person name="Singh A."/>
            <person name="Wilkins M.J."/>
            <person name="Williams K.H."/>
            <person name="Banfield J.F."/>
        </authorList>
    </citation>
    <scope>NUCLEOTIDE SEQUENCE [LARGE SCALE GENOMIC DNA]</scope>
</reference>
<evidence type="ECO:0000256" key="2">
    <source>
        <dbReference type="SAM" id="MobiDB-lite"/>
    </source>
</evidence>
<evidence type="ECO:0000256" key="1">
    <source>
        <dbReference type="ARBA" id="ARBA00022729"/>
    </source>
</evidence>
<evidence type="ECO:0000256" key="3">
    <source>
        <dbReference type="SAM" id="Phobius"/>
    </source>
</evidence>
<feature type="transmembrane region" description="Helical" evidence="3">
    <location>
        <begin position="6"/>
        <end position="26"/>
    </location>
</feature>
<keyword evidence="3" id="KW-0472">Membrane</keyword>
<keyword evidence="1" id="KW-0732">Signal</keyword>
<evidence type="ECO:0000259" key="4">
    <source>
        <dbReference type="Pfam" id="PF13205"/>
    </source>
</evidence>
<accession>A0A0G0LZU0</accession>
<comment type="caution">
    <text evidence="5">The sequence shown here is derived from an EMBL/GenBank/DDBJ whole genome shotgun (WGS) entry which is preliminary data.</text>
</comment>
<dbReference type="Pfam" id="PF13205">
    <property type="entry name" value="Big_5"/>
    <property type="match status" value="1"/>
</dbReference>